<name>A0A101MFW4_PENFR</name>
<dbReference type="EMBL" id="LLXE01000204">
    <property type="protein sequence ID" value="KUM59829.1"/>
    <property type="molecule type" value="Genomic_DNA"/>
</dbReference>
<evidence type="ECO:0000313" key="2">
    <source>
        <dbReference type="Proteomes" id="UP000055045"/>
    </source>
</evidence>
<protein>
    <submittedName>
        <fullName evidence="1">Uncharacterized protein</fullName>
    </submittedName>
</protein>
<gene>
    <name evidence="1" type="ORF">ACN42_g7289</name>
</gene>
<comment type="caution">
    <text evidence="1">The sequence shown here is derived from an EMBL/GenBank/DDBJ whole genome shotgun (WGS) entry which is preliminary data.</text>
</comment>
<organism evidence="1 2">
    <name type="scientific">Penicillium freii</name>
    <dbReference type="NCBI Taxonomy" id="48697"/>
    <lineage>
        <taxon>Eukaryota</taxon>
        <taxon>Fungi</taxon>
        <taxon>Dikarya</taxon>
        <taxon>Ascomycota</taxon>
        <taxon>Pezizomycotina</taxon>
        <taxon>Eurotiomycetes</taxon>
        <taxon>Eurotiomycetidae</taxon>
        <taxon>Eurotiales</taxon>
        <taxon>Aspergillaceae</taxon>
        <taxon>Penicillium</taxon>
    </lineage>
</organism>
<proteinExistence type="predicted"/>
<sequence>MKLLDRIQIRHQVPVNIIRVSLGPKQEPWFLLWSSGKTLSIVFDNPIQGGGGVGPGHLYVFVLQPHYLNTVGISYSTCPGPAYIFFQLR</sequence>
<evidence type="ECO:0000313" key="1">
    <source>
        <dbReference type="EMBL" id="KUM59829.1"/>
    </source>
</evidence>
<accession>A0A101MFW4</accession>
<keyword evidence="2" id="KW-1185">Reference proteome</keyword>
<reference evidence="1 2" key="1">
    <citation type="submission" date="2015-10" db="EMBL/GenBank/DDBJ databases">
        <title>Genome sequencing of Penicillium freii.</title>
        <authorList>
            <person name="Nguyen H.D."/>
            <person name="Visagie C.M."/>
            <person name="Seifert K.A."/>
        </authorList>
    </citation>
    <scope>NUCLEOTIDE SEQUENCE [LARGE SCALE GENOMIC DNA]</scope>
    <source>
        <strain evidence="1 2">DAOM 242723</strain>
    </source>
</reference>
<dbReference type="Proteomes" id="UP000055045">
    <property type="component" value="Unassembled WGS sequence"/>
</dbReference>
<dbReference type="AlphaFoldDB" id="A0A101MFW4"/>